<dbReference type="InterPro" id="IPR036116">
    <property type="entry name" value="FN3_sf"/>
</dbReference>
<dbReference type="Gene3D" id="2.60.20.10">
    <property type="entry name" value="Crystallins"/>
    <property type="match status" value="1"/>
</dbReference>
<dbReference type="Pfam" id="PF00041">
    <property type="entry name" value="fn3"/>
    <property type="match status" value="1"/>
</dbReference>
<keyword evidence="4" id="KW-1185">Reference proteome</keyword>
<feature type="domain" description="Fibronectin type-III" evidence="2">
    <location>
        <begin position="1107"/>
        <end position="1195"/>
    </location>
</feature>
<dbReference type="InterPro" id="IPR003961">
    <property type="entry name" value="FN3_dom"/>
</dbReference>
<sequence length="1577" mass="173780">MKKNSFLLLLIFTVFVFQTHAQDPGLPIKANLNTSLSGIKTFTNSSNVDVIVLPLSNKNEFTLEVNAQINEAAGRGLDVEFTNDFGTGLRTSLDKTSFNSTSLLSAIENLSSTVNNAQEQTYRYAVKDGVAHIYQDGHYISSKPLIALEGGTETTPVLNYGTDNFLATWAGVASNNSGRPTDYGWVNPSVTFNTANAGSGVRYMDVTSGHTFENGGAVYQGRLMYMRWDGNSYSTSTYSFPVNLEKGYQYEFSWIYEYIANAASGAKMNVAISSNVDGSNPIESKTFISGTSYKLKEGALSFVSQTEGIHYLTITGDWALFGIGELNLKSTNQINNWDGLVDNHSGSPNTYGWSNTYGSLPWGVSNSGLGIRYTDVTSGHTYESDNSNFVGRLLYVGWDSVAYETSTYSFPVDLIADKGYKFSWIYELLSGATSGAEINVAISASQDGTNPIETKSFTTGNVNSLREGELLFSPITDGTYYITLTGDAALFGIGKLGVKEFVPSKIVIGKNYINGIVDMVVNSVTYEDLAYAPAEVNAPSLEVLDISSDIYANVYAKSKLELNGAASFYLNNAFNPLVNSTVDIMSSNARLYFEHVKPSVVMSSFLNLITVNGVQAQNDVNVVISNFGTGTVILPHESNYTPLEVFTEENYTGTSQQYEIVTPHQDLGMFDNNIKSFKLKKGYMATFASNANGTGYSRVFVAQEADLEIPVLPAYLNGTTSFIRTMRWNEVTKKGWAGSGTAADATAATNSTWRYNWDTGAHTTPDVEYVPIRHNLYWPSFGPANTKAGYTHFLGYNEPDRPDQSNMTVETAISNWPAFMESGLRLGSPSTSDPFNVWLGNFMTEVEAKNYRVDYMALHCYWYKSATQWANDLQNIYNRYKRPIWITEWNIGANWTGNSFPDGPSIITDANATKHKNDLVAVLNVLDNADYVERYSIYNWVQDARAMILTINDDFRTRNPDFENYKWLETAPIISSSGSDYTVLTPAGEYYANNASKKAYNPNREYIPTWKPLVESLSDKLSSTYDSVEIKWTGNNNDLVNKYILERRLSGETEFSVFYETTDYTTLSTTDVIHTTAEYRMKVVGKDDIESAYSEILIFQQAVTPDAPADLTGEAVSSSIINLTWSAVSTAEGYDVKRATTVNGVYETVATNLVNTTYEDSGLTDNTTYYYKVSASNSGGESEDSSSIQVNTLELIVPIQVSNILLGSGDAQVKLEWDFMYDAQFYIKRSTSASGPFTTIATLDLDTTHYTDLTAVNGTTYYYKISTFNTAGEGAESEVLMSNPKLGQHAYYDFEENTGTVAHDQWGNYIGALASSASWTSSGNIGTAASFNGTSSSYIHLRDGIVEELNDFTISAWVKINNVANNSRIFDFGFNTGSWMAFVPYTNNRMKYKITYGGASSELIADYILPTSEWVHIVLVQEGDTGKIYADGSEIASGPVTLKPSGMGKTTANYLIKSQWSSDPYLNAAMDEFRIYNRALSVSEINTMMNSTLDVEETVLSSKSEYIFYSVNNALNAVHNGSEDVDYRLYTVAGQLVSEGKMASRGVTNIGVYPSGIYVVQLDESINETTSVKVLVK</sequence>
<organism evidence="3 4">
    <name type="scientific">Mariniflexile litorale</name>
    <dbReference type="NCBI Taxonomy" id="3045158"/>
    <lineage>
        <taxon>Bacteria</taxon>
        <taxon>Pseudomonadati</taxon>
        <taxon>Bacteroidota</taxon>
        <taxon>Flavobacteriia</taxon>
        <taxon>Flavobacteriales</taxon>
        <taxon>Flavobacteriaceae</taxon>
        <taxon>Mariniflexile</taxon>
    </lineage>
</organism>
<dbReference type="InterPro" id="IPR013783">
    <property type="entry name" value="Ig-like_fold"/>
</dbReference>
<dbReference type="Proteomes" id="UP001224325">
    <property type="component" value="Chromosome"/>
</dbReference>
<dbReference type="Gene3D" id="2.60.120.200">
    <property type="match status" value="1"/>
</dbReference>
<dbReference type="RefSeq" id="WP_308991145.1">
    <property type="nucleotide sequence ID" value="NZ_CP155618.1"/>
</dbReference>
<protein>
    <submittedName>
        <fullName evidence="3">Glycosyl hydrolase</fullName>
    </submittedName>
</protein>
<dbReference type="Gene3D" id="3.20.20.80">
    <property type="entry name" value="Glycosidases"/>
    <property type="match status" value="1"/>
</dbReference>
<dbReference type="InterPro" id="IPR024655">
    <property type="entry name" value="Asl1_glyco_hydro_catalytic"/>
</dbReference>
<reference evidence="3" key="1">
    <citation type="submission" date="2024-04" db="EMBL/GenBank/DDBJ databases">
        <title>Mariniflexile litorale, isolated from the shallow sediments of the Sea of Japan.</title>
        <authorList>
            <person name="Romanenko L."/>
            <person name="Isaeva M."/>
        </authorList>
    </citation>
    <scope>NUCLEOTIDE SEQUENCE [LARGE SCALE GENOMIC DNA]</scope>
    <source>
        <strain evidence="3">KMM 9835</strain>
    </source>
</reference>
<dbReference type="SUPFAM" id="SSF51445">
    <property type="entry name" value="(Trans)glycosidases"/>
    <property type="match status" value="1"/>
</dbReference>
<feature type="signal peptide" evidence="1">
    <location>
        <begin position="1"/>
        <end position="21"/>
    </location>
</feature>
<accession>A0AAU7EI94</accession>
<dbReference type="GO" id="GO:0005975">
    <property type="term" value="P:carbohydrate metabolic process"/>
    <property type="evidence" value="ECO:0007669"/>
    <property type="project" value="UniProtKB-ARBA"/>
</dbReference>
<dbReference type="KEGG" id="mlil:QLS71_002305"/>
<dbReference type="EMBL" id="CP155618">
    <property type="protein sequence ID" value="XBL14860.1"/>
    <property type="molecule type" value="Genomic_DNA"/>
</dbReference>
<keyword evidence="1" id="KW-0732">Signal</keyword>
<dbReference type="PROSITE" id="PS50853">
    <property type="entry name" value="FN3"/>
    <property type="match status" value="1"/>
</dbReference>
<dbReference type="Gene3D" id="2.60.40.10">
    <property type="entry name" value="Immunoglobulins"/>
    <property type="match status" value="2"/>
</dbReference>
<proteinExistence type="predicted"/>
<gene>
    <name evidence="3" type="ORF">QLS71_002305</name>
</gene>
<feature type="chain" id="PRO_5043638626" evidence="1">
    <location>
        <begin position="22"/>
        <end position="1577"/>
    </location>
</feature>
<dbReference type="Pfam" id="PF11790">
    <property type="entry name" value="Glyco_hydro_cc"/>
    <property type="match status" value="1"/>
</dbReference>
<dbReference type="SUPFAM" id="SSF49899">
    <property type="entry name" value="Concanavalin A-like lectins/glucanases"/>
    <property type="match status" value="1"/>
</dbReference>
<evidence type="ECO:0000259" key="2">
    <source>
        <dbReference type="PROSITE" id="PS50853"/>
    </source>
</evidence>
<dbReference type="SUPFAM" id="SSF49265">
    <property type="entry name" value="Fibronectin type III"/>
    <property type="match status" value="1"/>
</dbReference>
<evidence type="ECO:0000313" key="4">
    <source>
        <dbReference type="Proteomes" id="UP001224325"/>
    </source>
</evidence>
<dbReference type="GO" id="GO:0004553">
    <property type="term" value="F:hydrolase activity, hydrolyzing O-glycosyl compounds"/>
    <property type="evidence" value="ECO:0007669"/>
    <property type="project" value="UniProtKB-ARBA"/>
</dbReference>
<name>A0AAU7EI94_9FLAO</name>
<dbReference type="Pfam" id="PF13385">
    <property type="entry name" value="Laminin_G_3"/>
    <property type="match status" value="1"/>
</dbReference>
<dbReference type="InterPro" id="IPR017853">
    <property type="entry name" value="GH"/>
</dbReference>
<dbReference type="SMART" id="SM00060">
    <property type="entry name" value="FN3"/>
    <property type="match status" value="2"/>
</dbReference>
<keyword evidence="3" id="KW-0378">Hydrolase</keyword>
<evidence type="ECO:0000313" key="3">
    <source>
        <dbReference type="EMBL" id="XBL14860.1"/>
    </source>
</evidence>
<evidence type="ECO:0000256" key="1">
    <source>
        <dbReference type="SAM" id="SignalP"/>
    </source>
</evidence>
<dbReference type="InterPro" id="IPR013320">
    <property type="entry name" value="ConA-like_dom_sf"/>
</dbReference>
<dbReference type="CDD" id="cd00063">
    <property type="entry name" value="FN3"/>
    <property type="match status" value="1"/>
</dbReference>